<reference evidence="3" key="1">
    <citation type="journal article" date="2023" name="Mol. Phylogenet. Evol.">
        <title>Genome-scale phylogeny and comparative genomics of the fungal order Sordariales.</title>
        <authorList>
            <person name="Hensen N."/>
            <person name="Bonometti L."/>
            <person name="Westerberg I."/>
            <person name="Brannstrom I.O."/>
            <person name="Guillou S."/>
            <person name="Cros-Aarteil S."/>
            <person name="Calhoun S."/>
            <person name="Haridas S."/>
            <person name="Kuo A."/>
            <person name="Mondo S."/>
            <person name="Pangilinan J."/>
            <person name="Riley R."/>
            <person name="LaButti K."/>
            <person name="Andreopoulos B."/>
            <person name="Lipzen A."/>
            <person name="Chen C."/>
            <person name="Yan M."/>
            <person name="Daum C."/>
            <person name="Ng V."/>
            <person name="Clum A."/>
            <person name="Steindorff A."/>
            <person name="Ohm R.A."/>
            <person name="Martin F."/>
            <person name="Silar P."/>
            <person name="Natvig D.O."/>
            <person name="Lalanne C."/>
            <person name="Gautier V."/>
            <person name="Ament-Velasquez S.L."/>
            <person name="Kruys A."/>
            <person name="Hutchinson M.I."/>
            <person name="Powell A.J."/>
            <person name="Barry K."/>
            <person name="Miller A.N."/>
            <person name="Grigoriev I.V."/>
            <person name="Debuchy R."/>
            <person name="Gladieux P."/>
            <person name="Hiltunen Thoren M."/>
            <person name="Johannesson H."/>
        </authorList>
    </citation>
    <scope>NUCLEOTIDE SEQUENCE</scope>
    <source>
        <strain evidence="3">CBS 892.96</strain>
    </source>
</reference>
<dbReference type="SUPFAM" id="SSF57701">
    <property type="entry name" value="Zn2/Cys6 DNA-binding domain"/>
    <property type="match status" value="1"/>
</dbReference>
<feature type="domain" description="Zn(2)-C6 fungal-type" evidence="2">
    <location>
        <begin position="30"/>
        <end position="61"/>
    </location>
</feature>
<comment type="caution">
    <text evidence="3">The sequence shown here is derived from an EMBL/GenBank/DDBJ whole genome shotgun (WGS) entry which is preliminary data.</text>
</comment>
<protein>
    <submittedName>
        <fullName evidence="3">C6 finger domain transcription factor tcpZ</fullName>
    </submittedName>
</protein>
<reference evidence="3" key="2">
    <citation type="submission" date="2023-05" db="EMBL/GenBank/DDBJ databases">
        <authorList>
            <consortium name="Lawrence Berkeley National Laboratory"/>
            <person name="Steindorff A."/>
            <person name="Hensen N."/>
            <person name="Bonometti L."/>
            <person name="Westerberg I."/>
            <person name="Brannstrom I.O."/>
            <person name="Guillou S."/>
            <person name="Cros-Aarteil S."/>
            <person name="Calhoun S."/>
            <person name="Haridas S."/>
            <person name="Kuo A."/>
            <person name="Mondo S."/>
            <person name="Pangilinan J."/>
            <person name="Riley R."/>
            <person name="Labutti K."/>
            <person name="Andreopoulos B."/>
            <person name="Lipzen A."/>
            <person name="Chen C."/>
            <person name="Yanf M."/>
            <person name="Daum C."/>
            <person name="Ng V."/>
            <person name="Clum A."/>
            <person name="Ohm R."/>
            <person name="Martin F."/>
            <person name="Silar P."/>
            <person name="Natvig D."/>
            <person name="Lalanne C."/>
            <person name="Gautier V."/>
            <person name="Ament-Velasquez S.L."/>
            <person name="Kruys A."/>
            <person name="Hutchinson M.I."/>
            <person name="Powell A.J."/>
            <person name="Barry K."/>
            <person name="Miller A.N."/>
            <person name="Grigoriev I.V."/>
            <person name="Debuchy R."/>
            <person name="Gladieux P."/>
            <person name="Thoren M.H."/>
            <person name="Johannesson H."/>
        </authorList>
    </citation>
    <scope>NUCLEOTIDE SEQUENCE</scope>
    <source>
        <strain evidence="3">CBS 892.96</strain>
    </source>
</reference>
<dbReference type="GO" id="GO:0008270">
    <property type="term" value="F:zinc ion binding"/>
    <property type="evidence" value="ECO:0007669"/>
    <property type="project" value="InterPro"/>
</dbReference>
<keyword evidence="4" id="KW-1185">Reference proteome</keyword>
<dbReference type="Gene3D" id="4.10.240.10">
    <property type="entry name" value="Zn(2)-C6 fungal-type DNA-binding domain"/>
    <property type="match status" value="1"/>
</dbReference>
<dbReference type="AlphaFoldDB" id="A0AAN6W894"/>
<dbReference type="EMBL" id="MU866203">
    <property type="protein sequence ID" value="KAK4176251.1"/>
    <property type="molecule type" value="Genomic_DNA"/>
</dbReference>
<dbReference type="GO" id="GO:0000981">
    <property type="term" value="F:DNA-binding transcription factor activity, RNA polymerase II-specific"/>
    <property type="evidence" value="ECO:0007669"/>
    <property type="project" value="InterPro"/>
</dbReference>
<gene>
    <name evidence="3" type="ORF">QBC36DRAFT_329645</name>
</gene>
<dbReference type="PROSITE" id="PS50048">
    <property type="entry name" value="ZN2_CY6_FUNGAL_2"/>
    <property type="match status" value="1"/>
</dbReference>
<dbReference type="CDD" id="cd00067">
    <property type="entry name" value="GAL4"/>
    <property type="match status" value="1"/>
</dbReference>
<evidence type="ECO:0000313" key="3">
    <source>
        <dbReference type="EMBL" id="KAK4176251.1"/>
    </source>
</evidence>
<proteinExistence type="predicted"/>
<evidence type="ECO:0000259" key="2">
    <source>
        <dbReference type="PROSITE" id="PS50048"/>
    </source>
</evidence>
<dbReference type="InterPro" id="IPR036864">
    <property type="entry name" value="Zn2-C6_fun-type_DNA-bd_sf"/>
</dbReference>
<dbReference type="Pfam" id="PF00172">
    <property type="entry name" value="Zn_clus"/>
    <property type="match status" value="1"/>
</dbReference>
<dbReference type="PROSITE" id="PS00463">
    <property type="entry name" value="ZN2_CY6_FUNGAL_1"/>
    <property type="match status" value="1"/>
</dbReference>
<evidence type="ECO:0000313" key="4">
    <source>
        <dbReference type="Proteomes" id="UP001302321"/>
    </source>
</evidence>
<name>A0AAN6W894_9PEZI</name>
<dbReference type="SMART" id="SM00066">
    <property type="entry name" value="GAL4"/>
    <property type="match status" value="1"/>
</dbReference>
<sequence>MLAGQDSSSCSRQANLASGSSEATKKLRSACDACHRAKVRCTGGPGSTCSRCAKENTTCHYSYRAHLGKPKGSLNKKTIERLKAMNQTLNGSDSRSVAENELFHFPFESLASPQAEIIVPPVSPAADFTLDTDLDAFTSSHILGGILTPQRTSTSASTSSNPDIQNNNYDEFHAGETRSIGDVSCPTPRPVFDPVSAAAGSESCTCVQLLTGQVSCLHFVSRNRAAAALDDVMRCTQQTASCVANFMQCHACAVDTQGFLLAGMVLSLMLDLILPLANSATRKPSPQVQIRVGNFDVSGQLGEMLEKVVLSSQLGALRRLAEKLDEKVEYLSCDTARKDFLKHEGNRLKRAFQNIADQAGVQDS</sequence>
<keyword evidence="1" id="KW-0539">Nucleus</keyword>
<dbReference type="InterPro" id="IPR001138">
    <property type="entry name" value="Zn2Cys6_DnaBD"/>
</dbReference>
<dbReference type="Proteomes" id="UP001302321">
    <property type="component" value="Unassembled WGS sequence"/>
</dbReference>
<organism evidence="3 4">
    <name type="scientific">Triangularia setosa</name>
    <dbReference type="NCBI Taxonomy" id="2587417"/>
    <lineage>
        <taxon>Eukaryota</taxon>
        <taxon>Fungi</taxon>
        <taxon>Dikarya</taxon>
        <taxon>Ascomycota</taxon>
        <taxon>Pezizomycotina</taxon>
        <taxon>Sordariomycetes</taxon>
        <taxon>Sordariomycetidae</taxon>
        <taxon>Sordariales</taxon>
        <taxon>Podosporaceae</taxon>
        <taxon>Triangularia</taxon>
    </lineage>
</organism>
<evidence type="ECO:0000256" key="1">
    <source>
        <dbReference type="ARBA" id="ARBA00023242"/>
    </source>
</evidence>
<accession>A0AAN6W894</accession>